<gene>
    <name evidence="1" type="ORF">BGK67_03950</name>
</gene>
<dbReference type="RefSeq" id="WP_069918759.1">
    <property type="nucleotide sequence ID" value="NZ_MEHK01000001.1"/>
</dbReference>
<proteinExistence type="predicted"/>
<dbReference type="OrthoDB" id="4255520at2"/>
<name>A0A1E5PMB8_9ACTN</name>
<reference evidence="1 2" key="1">
    <citation type="submission" date="2016-08" db="EMBL/GenBank/DDBJ databases">
        <title>The complete genome of Streptomyces subrutilus 10-1-1.</title>
        <authorList>
            <person name="Chen X."/>
        </authorList>
    </citation>
    <scope>NUCLEOTIDE SEQUENCE [LARGE SCALE GENOMIC DNA]</scope>
    <source>
        <strain evidence="1 2">10-1-1</strain>
    </source>
</reference>
<evidence type="ECO:0000313" key="1">
    <source>
        <dbReference type="EMBL" id="OEJ30613.1"/>
    </source>
</evidence>
<dbReference type="EMBL" id="MEHK01000001">
    <property type="protein sequence ID" value="OEJ30613.1"/>
    <property type="molecule type" value="Genomic_DNA"/>
</dbReference>
<keyword evidence="2" id="KW-1185">Reference proteome</keyword>
<dbReference type="STRING" id="36818.BGK67_03950"/>
<evidence type="ECO:0000313" key="2">
    <source>
        <dbReference type="Proteomes" id="UP000095705"/>
    </source>
</evidence>
<organism evidence="1 2">
    <name type="scientific">Streptomyces subrutilus</name>
    <dbReference type="NCBI Taxonomy" id="36818"/>
    <lineage>
        <taxon>Bacteria</taxon>
        <taxon>Bacillati</taxon>
        <taxon>Actinomycetota</taxon>
        <taxon>Actinomycetes</taxon>
        <taxon>Kitasatosporales</taxon>
        <taxon>Streptomycetaceae</taxon>
        <taxon>Streptomyces</taxon>
    </lineage>
</organism>
<protein>
    <submittedName>
        <fullName evidence="1">Uncharacterized protein</fullName>
    </submittedName>
</protein>
<dbReference type="Proteomes" id="UP000095705">
    <property type="component" value="Unassembled WGS sequence"/>
</dbReference>
<sequence>MHRAPVVVHRIFPSGGRQVTLRTAGGEESLGVARSDEDVIEFLRRAGMPDPDDVVLGGSELLEWDSDDPHVYAADPPTGDLP</sequence>
<comment type="caution">
    <text evidence="1">The sequence shown here is derived from an EMBL/GenBank/DDBJ whole genome shotgun (WGS) entry which is preliminary data.</text>
</comment>
<accession>A0A1E5PMB8</accession>
<dbReference type="AlphaFoldDB" id="A0A1E5PMB8"/>